<reference evidence="1 2" key="1">
    <citation type="submission" date="2016-11" db="EMBL/GenBank/DDBJ databases">
        <authorList>
            <person name="Jaros S."/>
            <person name="Januszkiewicz K."/>
            <person name="Wedrychowicz H."/>
        </authorList>
    </citation>
    <scope>NUCLEOTIDE SEQUENCE [LARGE SCALE GENOMIC DNA]</scope>
    <source>
        <strain evidence="1 2">DSM 21758</strain>
    </source>
</reference>
<dbReference type="EMBL" id="FQZB01000013">
    <property type="protein sequence ID" value="SHK09409.1"/>
    <property type="molecule type" value="Genomic_DNA"/>
</dbReference>
<gene>
    <name evidence="1" type="ORF">SAMN02745163_03209</name>
</gene>
<evidence type="ECO:0000313" key="2">
    <source>
        <dbReference type="Proteomes" id="UP000184310"/>
    </source>
</evidence>
<accession>A0A1M6PN70</accession>
<organism evidence="1 2">
    <name type="scientific">Clostridium cavendishii DSM 21758</name>
    <dbReference type="NCBI Taxonomy" id="1121302"/>
    <lineage>
        <taxon>Bacteria</taxon>
        <taxon>Bacillati</taxon>
        <taxon>Bacillota</taxon>
        <taxon>Clostridia</taxon>
        <taxon>Eubacteriales</taxon>
        <taxon>Clostridiaceae</taxon>
        <taxon>Clostridium</taxon>
    </lineage>
</organism>
<sequence>MDFFNQTPEEISTLSLLLAISISNQYDLGKLAVITAFLSSLSSNLGLIAVERGIFERPADNSNTNSSSDVSDLEQRIADLEAIISGSKPTI</sequence>
<evidence type="ECO:0000313" key="1">
    <source>
        <dbReference type="EMBL" id="SHK09409.1"/>
    </source>
</evidence>
<keyword evidence="2" id="KW-1185">Reference proteome</keyword>
<proteinExistence type="predicted"/>
<name>A0A1M6PN70_9CLOT</name>
<protein>
    <submittedName>
        <fullName evidence="1">Uncharacterized protein</fullName>
    </submittedName>
</protein>
<dbReference type="AlphaFoldDB" id="A0A1M6PN70"/>
<dbReference type="Proteomes" id="UP000184310">
    <property type="component" value="Unassembled WGS sequence"/>
</dbReference>